<keyword evidence="1" id="KW-1133">Transmembrane helix</keyword>
<evidence type="ECO:0000313" key="3">
    <source>
        <dbReference type="Proteomes" id="UP000185744"/>
    </source>
</evidence>
<gene>
    <name evidence="2" type="ORF">BTN85_1429</name>
</gene>
<comment type="caution">
    <text evidence="2">The sequence shown here is derived from an EMBL/GenBank/DDBJ whole genome shotgun (WGS) entry which is preliminary data.</text>
</comment>
<accession>A0A1Q6DX27</accession>
<reference evidence="2" key="1">
    <citation type="submission" date="2016-12" db="EMBL/GenBank/DDBJ databases">
        <title>Discovery of methanogenic haloarchaea.</title>
        <authorList>
            <person name="Sorokin D.Y."/>
            <person name="Makarova K.S."/>
            <person name="Abbas B."/>
            <person name="Ferrer M."/>
            <person name="Golyshin P.N."/>
        </authorList>
    </citation>
    <scope>NUCLEOTIDE SEQUENCE [LARGE SCALE GENOMIC DNA]</scope>
    <source>
        <strain evidence="2">HMET1</strain>
    </source>
</reference>
<evidence type="ECO:0000313" key="2">
    <source>
        <dbReference type="EMBL" id="OKY78924.1"/>
    </source>
</evidence>
<dbReference type="InParanoid" id="A0A1Q6DX27"/>
<organism evidence="2 3">
    <name type="scientific">Methanohalarchaeum thermophilum</name>
    <dbReference type="NCBI Taxonomy" id="1903181"/>
    <lineage>
        <taxon>Archaea</taxon>
        <taxon>Methanobacteriati</taxon>
        <taxon>Methanobacteriota</taxon>
        <taxon>Methanonatronarchaeia</taxon>
        <taxon>Methanonatronarchaeales</taxon>
        <taxon>Methanonatronarchaeaceae</taxon>
        <taxon>Candidatus Methanohalarchaeum</taxon>
    </lineage>
</organism>
<keyword evidence="1" id="KW-0472">Membrane</keyword>
<dbReference type="Proteomes" id="UP000185744">
    <property type="component" value="Unassembled WGS sequence"/>
</dbReference>
<sequence>MDLKKALKGLKQRIIDVDIQKVKDKIIEINHFFSRIFRKIIIIDHDVLAFLSVVFLITGSLVGFGICTMRQEDGRTGYHGDPDAMILELETELSSVRRMLEVKDSKIEALESSLSTLRKEDEKPRIIAVEMNSTTGNVSVCVDFFDPQVNQLGLIAIGVKSVESESEWYYQDPIAGDITSTKIAYYWLKENVEAPQDFLETDTWYRVAVWYFGGYDEVIVNSSEGYYENDIQVK</sequence>
<dbReference type="EMBL" id="MSDW01000001">
    <property type="protein sequence ID" value="OKY78924.1"/>
    <property type="molecule type" value="Genomic_DNA"/>
</dbReference>
<proteinExistence type="predicted"/>
<evidence type="ECO:0000256" key="1">
    <source>
        <dbReference type="SAM" id="Phobius"/>
    </source>
</evidence>
<keyword evidence="1" id="KW-0812">Transmembrane</keyword>
<keyword evidence="3" id="KW-1185">Reference proteome</keyword>
<dbReference type="AlphaFoldDB" id="A0A1Q6DX27"/>
<feature type="transmembrane region" description="Helical" evidence="1">
    <location>
        <begin position="47"/>
        <end position="66"/>
    </location>
</feature>
<name>A0A1Q6DX27_METT1</name>
<protein>
    <submittedName>
        <fullName evidence="2">Uncharacterized protein</fullName>
    </submittedName>
</protein>